<dbReference type="RefSeq" id="WP_092571234.1">
    <property type="nucleotide sequence ID" value="NZ_CALUDV010000026.1"/>
</dbReference>
<proteinExistence type="inferred from homology"/>
<dbReference type="EMBL" id="FOEN01000004">
    <property type="protein sequence ID" value="SEQ02201.1"/>
    <property type="molecule type" value="Genomic_DNA"/>
</dbReference>
<organism evidence="8 9">
    <name type="scientific">Ignavigranum ruoffiae</name>
    <dbReference type="NCBI Taxonomy" id="89093"/>
    <lineage>
        <taxon>Bacteria</taxon>
        <taxon>Bacillati</taxon>
        <taxon>Bacillota</taxon>
        <taxon>Bacilli</taxon>
        <taxon>Lactobacillales</taxon>
        <taxon>Aerococcaceae</taxon>
        <taxon>Ignavigranum</taxon>
    </lineage>
</organism>
<dbReference type="GO" id="GO:0005829">
    <property type="term" value="C:cytosol"/>
    <property type="evidence" value="ECO:0007669"/>
    <property type="project" value="TreeGrafter"/>
</dbReference>
<evidence type="ECO:0000256" key="4">
    <source>
        <dbReference type="ARBA" id="ARBA00047590"/>
    </source>
</evidence>
<dbReference type="GO" id="GO:0046294">
    <property type="term" value="P:formaldehyde catabolic process"/>
    <property type="evidence" value="ECO:0007669"/>
    <property type="project" value="InterPro"/>
</dbReference>
<dbReference type="GO" id="GO:0052689">
    <property type="term" value="F:carboxylic ester hydrolase activity"/>
    <property type="evidence" value="ECO:0007669"/>
    <property type="project" value="UniProtKB-KW"/>
</dbReference>
<dbReference type="Pfam" id="PF00756">
    <property type="entry name" value="Esterase"/>
    <property type="match status" value="1"/>
</dbReference>
<dbReference type="FunFam" id="3.40.50.1820:FF:000002">
    <property type="entry name" value="S-formylglutathione hydrolase"/>
    <property type="match status" value="1"/>
</dbReference>
<evidence type="ECO:0000256" key="6">
    <source>
        <dbReference type="PIRSR" id="PIRSR614186-1"/>
    </source>
</evidence>
<comment type="function">
    <text evidence="7">Serine hydrolase involved in the detoxification of formaldehyde.</text>
</comment>
<keyword evidence="3 7" id="KW-0378">Hydrolase</keyword>
<dbReference type="Gene3D" id="3.40.50.1820">
    <property type="entry name" value="alpha/beta hydrolase"/>
    <property type="match status" value="1"/>
</dbReference>
<dbReference type="AlphaFoldDB" id="A0A1H9CMA8"/>
<comment type="similarity">
    <text evidence="1 7">Belongs to the esterase D family.</text>
</comment>
<evidence type="ECO:0000256" key="7">
    <source>
        <dbReference type="RuleBase" id="RU363068"/>
    </source>
</evidence>
<dbReference type="SUPFAM" id="SSF53474">
    <property type="entry name" value="alpha/beta-Hydrolases"/>
    <property type="match status" value="1"/>
</dbReference>
<feature type="active site" description="Charge relay system" evidence="6">
    <location>
        <position position="223"/>
    </location>
</feature>
<dbReference type="GO" id="GO:0018738">
    <property type="term" value="F:S-formylglutathione hydrolase activity"/>
    <property type="evidence" value="ECO:0007669"/>
    <property type="project" value="UniProtKB-UniRule"/>
</dbReference>
<sequence length="278" mass="31379">MLKLIDQHKVFGGSQCQYEHESQVLNCTMRFSLFLPEQAQEQPVSLLWWLSGLTCTDQNFSTKAGFQQFASQYGLAVAIPDTSPRGEDIADDEAYDLGQGAGFYLNATQDPWRDHYQMASYLSDELPPLVYSLIPQFTGKESIAGHSMGGYGALVSALRDENRFESVSAFAPISNPQNVPWGEKAFEAYLGANKDSWQEWDPLHLLTQVKKRVPILISQGDHDEFYPVQVGAEALLKLVDELDYPLSYHLEEGYDHSYYMIQTFIADHLAFHAQHLAE</sequence>
<evidence type="ECO:0000313" key="8">
    <source>
        <dbReference type="EMBL" id="SEQ02201.1"/>
    </source>
</evidence>
<evidence type="ECO:0000256" key="2">
    <source>
        <dbReference type="ARBA" id="ARBA00022487"/>
    </source>
</evidence>
<dbReference type="EC" id="3.1.2.12" evidence="5 7"/>
<dbReference type="PANTHER" id="PTHR10061:SF1">
    <property type="entry name" value="S-FORMYLGLUTATHIONE HYDROLASE YEIG"/>
    <property type="match status" value="1"/>
</dbReference>
<evidence type="ECO:0000256" key="1">
    <source>
        <dbReference type="ARBA" id="ARBA00005622"/>
    </source>
</evidence>
<name>A0A1H9CMA8_9LACT</name>
<keyword evidence="9" id="KW-1185">Reference proteome</keyword>
<dbReference type="OrthoDB" id="9777383at2"/>
<evidence type="ECO:0000256" key="3">
    <source>
        <dbReference type="ARBA" id="ARBA00022801"/>
    </source>
</evidence>
<dbReference type="Proteomes" id="UP000198833">
    <property type="component" value="Unassembled WGS sequence"/>
</dbReference>
<dbReference type="InterPro" id="IPR029058">
    <property type="entry name" value="AB_hydrolase_fold"/>
</dbReference>
<accession>A0A1H9CMA8</accession>
<keyword evidence="2 7" id="KW-0719">Serine esterase</keyword>
<comment type="catalytic activity">
    <reaction evidence="4 7">
        <text>S-formylglutathione + H2O = formate + glutathione + H(+)</text>
        <dbReference type="Rhea" id="RHEA:14961"/>
        <dbReference type="ChEBI" id="CHEBI:15377"/>
        <dbReference type="ChEBI" id="CHEBI:15378"/>
        <dbReference type="ChEBI" id="CHEBI:15740"/>
        <dbReference type="ChEBI" id="CHEBI:57688"/>
        <dbReference type="ChEBI" id="CHEBI:57925"/>
        <dbReference type="EC" id="3.1.2.12"/>
    </reaction>
</comment>
<dbReference type="InterPro" id="IPR000801">
    <property type="entry name" value="Esterase-like"/>
</dbReference>
<feature type="active site" description="Charge relay system" evidence="6">
    <location>
        <position position="147"/>
    </location>
</feature>
<dbReference type="PANTHER" id="PTHR10061">
    <property type="entry name" value="S-FORMYLGLUTATHIONE HYDROLASE"/>
    <property type="match status" value="1"/>
</dbReference>
<protein>
    <recommendedName>
        <fullName evidence="5 7">S-formylglutathione hydrolase</fullName>
        <ecNumber evidence="5 7">3.1.2.12</ecNumber>
    </recommendedName>
</protein>
<gene>
    <name evidence="8" type="ORF">SAMN04488558_10475</name>
</gene>
<reference evidence="8 9" key="1">
    <citation type="submission" date="2016-10" db="EMBL/GenBank/DDBJ databases">
        <authorList>
            <person name="de Groot N.N."/>
        </authorList>
    </citation>
    <scope>NUCLEOTIDE SEQUENCE [LARGE SCALE GENOMIC DNA]</scope>
    <source>
        <strain evidence="8 9">DSM 15695</strain>
    </source>
</reference>
<feature type="active site" description="Charge relay system" evidence="6">
    <location>
        <position position="256"/>
    </location>
</feature>
<dbReference type="NCBIfam" id="TIGR02821">
    <property type="entry name" value="fghA_ester_D"/>
    <property type="match status" value="1"/>
</dbReference>
<evidence type="ECO:0000256" key="5">
    <source>
        <dbReference type="NCBIfam" id="TIGR02821"/>
    </source>
</evidence>
<evidence type="ECO:0000313" key="9">
    <source>
        <dbReference type="Proteomes" id="UP000198833"/>
    </source>
</evidence>
<dbReference type="STRING" id="89093.SAMN04488558_10475"/>
<dbReference type="InterPro" id="IPR014186">
    <property type="entry name" value="S-formylglutathione_hydrol"/>
</dbReference>